<dbReference type="AlphaFoldDB" id="A0A6L2NB71"/>
<sequence>MGRRTEISCFLETYLRLLTEESDGATEVAERELALSKAVDTMVTNIEKSQEYYERKKEKHRIYAHEWREKFSVHESMTETKEHLQKKEEKVCKSPRAEQVPTASTNEVEEKTFEEARMIGNQRKVAVLYELLSACLVDRLNDDKICEPPPKGYDARHFEVADNMV</sequence>
<feature type="region of interest" description="Disordered" evidence="1">
    <location>
        <begin position="88"/>
        <end position="108"/>
    </location>
</feature>
<protein>
    <submittedName>
        <fullName evidence="2">Transmembrane and coiled-coil domain-containing protein 4</fullName>
    </submittedName>
</protein>
<accession>A0A6L2NB71</accession>
<reference evidence="2" key="1">
    <citation type="journal article" date="2019" name="Sci. Rep.">
        <title>Draft genome of Tanacetum cinerariifolium, the natural source of mosquito coil.</title>
        <authorList>
            <person name="Yamashiro T."/>
            <person name="Shiraishi A."/>
            <person name="Satake H."/>
            <person name="Nakayama K."/>
        </authorList>
    </citation>
    <scope>NUCLEOTIDE SEQUENCE</scope>
</reference>
<evidence type="ECO:0000256" key="1">
    <source>
        <dbReference type="SAM" id="MobiDB-lite"/>
    </source>
</evidence>
<organism evidence="2">
    <name type="scientific">Tanacetum cinerariifolium</name>
    <name type="common">Dalmatian daisy</name>
    <name type="synonym">Chrysanthemum cinerariifolium</name>
    <dbReference type="NCBI Taxonomy" id="118510"/>
    <lineage>
        <taxon>Eukaryota</taxon>
        <taxon>Viridiplantae</taxon>
        <taxon>Streptophyta</taxon>
        <taxon>Embryophyta</taxon>
        <taxon>Tracheophyta</taxon>
        <taxon>Spermatophyta</taxon>
        <taxon>Magnoliopsida</taxon>
        <taxon>eudicotyledons</taxon>
        <taxon>Gunneridae</taxon>
        <taxon>Pentapetalae</taxon>
        <taxon>asterids</taxon>
        <taxon>campanulids</taxon>
        <taxon>Asterales</taxon>
        <taxon>Asteraceae</taxon>
        <taxon>Asteroideae</taxon>
        <taxon>Anthemideae</taxon>
        <taxon>Anthemidinae</taxon>
        <taxon>Tanacetum</taxon>
    </lineage>
</organism>
<keyword evidence="2" id="KW-0812">Transmembrane</keyword>
<dbReference type="EMBL" id="BKCJ010008690">
    <property type="protein sequence ID" value="GEU83473.1"/>
    <property type="molecule type" value="Genomic_DNA"/>
</dbReference>
<name>A0A6L2NB71_TANCI</name>
<gene>
    <name evidence="2" type="ORF">Tci_055451</name>
</gene>
<proteinExistence type="predicted"/>
<keyword evidence="2" id="KW-0472">Membrane</keyword>
<evidence type="ECO:0000313" key="2">
    <source>
        <dbReference type="EMBL" id="GEU83473.1"/>
    </source>
</evidence>
<comment type="caution">
    <text evidence="2">The sequence shown here is derived from an EMBL/GenBank/DDBJ whole genome shotgun (WGS) entry which is preliminary data.</text>
</comment>